<proteinExistence type="predicted"/>
<dbReference type="InterPro" id="IPR038374">
    <property type="entry name" value="ThaI_sf"/>
</dbReference>
<evidence type="ECO:0000313" key="3">
    <source>
        <dbReference type="Proteomes" id="UP000215559"/>
    </source>
</evidence>
<dbReference type="Pfam" id="PF15514">
    <property type="entry name" value="ThaI"/>
    <property type="match status" value="1"/>
</dbReference>
<dbReference type="EMBL" id="NOZP01000055">
    <property type="protein sequence ID" value="OYD16321.1"/>
    <property type="molecule type" value="Genomic_DNA"/>
</dbReference>
<organism evidence="1 3">
    <name type="scientific">candidate division WOR-3 bacterium JGI_Cruoil_03_51_56</name>
    <dbReference type="NCBI Taxonomy" id="1973747"/>
    <lineage>
        <taxon>Bacteria</taxon>
        <taxon>Bacteria division WOR-3</taxon>
    </lineage>
</organism>
<dbReference type="EMBL" id="NOZP01000052">
    <property type="protein sequence ID" value="OYD16432.1"/>
    <property type="molecule type" value="Genomic_DNA"/>
</dbReference>
<accession>A0A235BVR5</accession>
<gene>
    <name evidence="2" type="ORF">CH330_02920</name>
    <name evidence="1" type="ORF">CH330_03060</name>
</gene>
<dbReference type="Gene3D" id="3.40.600.30">
    <property type="match status" value="1"/>
</dbReference>
<evidence type="ECO:0000313" key="1">
    <source>
        <dbReference type="EMBL" id="OYD16321.1"/>
    </source>
</evidence>
<name>A0A235BVR5_UNCW3</name>
<sequence>MSSRLKEVFEDAALVERIKSRLPYMFQLAELESSRAGRIGR</sequence>
<reference evidence="1 3" key="1">
    <citation type="submission" date="2017-07" db="EMBL/GenBank/DDBJ databases">
        <title>Recovery of genomes from metagenomes via a dereplication, aggregation, and scoring strategy.</title>
        <authorList>
            <person name="Sieber C.M."/>
            <person name="Probst A.J."/>
            <person name="Sharrar A."/>
            <person name="Thomas B.C."/>
            <person name="Hess M."/>
            <person name="Tringe S.G."/>
            <person name="Banfield J.F."/>
        </authorList>
    </citation>
    <scope>NUCLEOTIDE SEQUENCE [LARGE SCALE GENOMIC DNA]</scope>
    <source>
        <strain evidence="1">JGI_Cruoil_03_51_56</strain>
    </source>
</reference>
<comment type="caution">
    <text evidence="1">The sequence shown here is derived from an EMBL/GenBank/DDBJ whole genome shotgun (WGS) entry which is preliminary data.</text>
</comment>
<protein>
    <submittedName>
        <fullName evidence="1">Uncharacterized protein</fullName>
    </submittedName>
</protein>
<dbReference type="InterPro" id="IPR029128">
    <property type="entry name" value="ThaI"/>
</dbReference>
<evidence type="ECO:0000313" key="2">
    <source>
        <dbReference type="EMBL" id="OYD16432.1"/>
    </source>
</evidence>
<dbReference type="Proteomes" id="UP000215559">
    <property type="component" value="Unassembled WGS sequence"/>
</dbReference>
<dbReference type="AlphaFoldDB" id="A0A235BVR5"/>